<name>A0A915KM75_ROMCU</name>
<reference evidence="3" key="1">
    <citation type="submission" date="2022-11" db="UniProtKB">
        <authorList>
            <consortium name="WormBaseParasite"/>
        </authorList>
    </citation>
    <scope>IDENTIFICATION</scope>
</reference>
<keyword evidence="2" id="KW-1185">Reference proteome</keyword>
<dbReference type="Proteomes" id="UP000887565">
    <property type="component" value="Unplaced"/>
</dbReference>
<organism evidence="2 3">
    <name type="scientific">Romanomermis culicivorax</name>
    <name type="common">Nematode worm</name>
    <dbReference type="NCBI Taxonomy" id="13658"/>
    <lineage>
        <taxon>Eukaryota</taxon>
        <taxon>Metazoa</taxon>
        <taxon>Ecdysozoa</taxon>
        <taxon>Nematoda</taxon>
        <taxon>Enoplea</taxon>
        <taxon>Dorylaimia</taxon>
        <taxon>Mermithida</taxon>
        <taxon>Mermithoidea</taxon>
        <taxon>Mermithidae</taxon>
        <taxon>Romanomermis</taxon>
    </lineage>
</organism>
<feature type="compositionally biased region" description="Polar residues" evidence="1">
    <location>
        <begin position="122"/>
        <end position="133"/>
    </location>
</feature>
<sequence length="140" mass="15008">ARTTSATATAHRDAEITTTKNVNHGNAPRKTSLVTGNKALTTNPNLERRTLTASTDLQAEIAPALRNGQACGHAQSSIDCEVATAAADCDLTDHEPAALDKSFPCDTDQQKLDFALNKMTEKTNPARGQTNYHQGIDPRH</sequence>
<accession>A0A915KM75</accession>
<evidence type="ECO:0000313" key="3">
    <source>
        <dbReference type="WBParaSite" id="nRc.2.0.1.t39881-RA"/>
    </source>
</evidence>
<evidence type="ECO:0000313" key="2">
    <source>
        <dbReference type="Proteomes" id="UP000887565"/>
    </source>
</evidence>
<evidence type="ECO:0000256" key="1">
    <source>
        <dbReference type="SAM" id="MobiDB-lite"/>
    </source>
</evidence>
<protein>
    <submittedName>
        <fullName evidence="3">Uncharacterized protein</fullName>
    </submittedName>
</protein>
<dbReference type="AlphaFoldDB" id="A0A915KM75"/>
<feature type="region of interest" description="Disordered" evidence="1">
    <location>
        <begin position="121"/>
        <end position="140"/>
    </location>
</feature>
<proteinExistence type="predicted"/>
<dbReference type="WBParaSite" id="nRc.2.0.1.t39881-RA">
    <property type="protein sequence ID" value="nRc.2.0.1.t39881-RA"/>
    <property type="gene ID" value="nRc.2.0.1.g39881"/>
</dbReference>